<name>S5ZH93_GEOG3</name>
<keyword evidence="2" id="KW-1185">Reference proteome</keyword>
<dbReference type="KEGG" id="gjf:M493_17260"/>
<dbReference type="HOGENOM" id="CLU_3373956_0_0_9"/>
<dbReference type="Proteomes" id="UP000015500">
    <property type="component" value="Chromosome"/>
</dbReference>
<evidence type="ECO:0000313" key="2">
    <source>
        <dbReference type="Proteomes" id="UP000015500"/>
    </source>
</evidence>
<accession>S5ZH93</accession>
<dbReference type="EMBL" id="CP006254">
    <property type="protein sequence ID" value="AGT33660.1"/>
    <property type="molecule type" value="Genomic_DNA"/>
</dbReference>
<organism evidence="1 2">
    <name type="scientific">Geobacillus genomosp. 3</name>
    <dbReference type="NCBI Taxonomy" id="1921421"/>
    <lineage>
        <taxon>Bacteria</taxon>
        <taxon>Bacillati</taxon>
        <taxon>Bacillota</taxon>
        <taxon>Bacilli</taxon>
        <taxon>Bacillales</taxon>
        <taxon>Anoxybacillaceae</taxon>
        <taxon>Geobacillus</taxon>
    </lineage>
</organism>
<reference evidence="1 2" key="1">
    <citation type="journal article" date="2014" name="Genome Announc.">
        <title>Complete Genome Sequence of the Thermophilic Polychlorinated Biphenyl Degrader Geobacillus sp. Strain JF8 (NBRC 109937).</title>
        <authorList>
            <person name="Shintani M."/>
            <person name="Ohtsubo Y."/>
            <person name="Fukuda K."/>
            <person name="Hosoyama A."/>
            <person name="Ohji S."/>
            <person name="Yamazoe A."/>
            <person name="Fujita N."/>
            <person name="Nagata Y."/>
            <person name="Tsuda M."/>
            <person name="Hatta T."/>
            <person name="Kimbara K."/>
        </authorList>
    </citation>
    <scope>NUCLEOTIDE SEQUENCE [LARGE SCALE GENOMIC DNA]</scope>
    <source>
        <strain evidence="1 2">JF8</strain>
    </source>
</reference>
<dbReference type="AlphaFoldDB" id="S5ZH93"/>
<sequence length="34" mass="4151">MRIFSLFFVYYAKVAKYEVQHLIEQLKQTRIISS</sequence>
<protein>
    <submittedName>
        <fullName evidence="1">Uncharacterized protein</fullName>
    </submittedName>
</protein>
<gene>
    <name evidence="1" type="ORF">M493_17260</name>
</gene>
<evidence type="ECO:0000313" key="1">
    <source>
        <dbReference type="EMBL" id="AGT33660.1"/>
    </source>
</evidence>
<proteinExistence type="predicted"/>